<dbReference type="AlphaFoldDB" id="A0A8H7R576"/>
<evidence type="ECO:0000313" key="1">
    <source>
        <dbReference type="EMBL" id="KAG2204641.1"/>
    </source>
</evidence>
<proteinExistence type="predicted"/>
<dbReference type="Proteomes" id="UP000650833">
    <property type="component" value="Unassembled WGS sequence"/>
</dbReference>
<gene>
    <name evidence="1" type="ORF">INT46_006740</name>
</gene>
<comment type="caution">
    <text evidence="1">The sequence shown here is derived from an EMBL/GenBank/DDBJ whole genome shotgun (WGS) entry which is preliminary data.</text>
</comment>
<protein>
    <submittedName>
        <fullName evidence="1">Uncharacterized protein</fullName>
    </submittedName>
</protein>
<evidence type="ECO:0000313" key="2">
    <source>
        <dbReference type="Proteomes" id="UP000650833"/>
    </source>
</evidence>
<reference evidence="1" key="1">
    <citation type="submission" date="2020-12" db="EMBL/GenBank/DDBJ databases">
        <title>Metabolic potential, ecology and presence of endohyphal bacteria is reflected in genomic diversity of Mucoromycotina.</title>
        <authorList>
            <person name="Muszewska A."/>
            <person name="Okrasinska A."/>
            <person name="Steczkiewicz K."/>
            <person name="Drgas O."/>
            <person name="Orlowska M."/>
            <person name="Perlinska-Lenart U."/>
            <person name="Aleksandrzak-Piekarczyk T."/>
            <person name="Szatraj K."/>
            <person name="Zielenkiewicz U."/>
            <person name="Pilsyk S."/>
            <person name="Malc E."/>
            <person name="Mieczkowski P."/>
            <person name="Kruszewska J.S."/>
            <person name="Biernat P."/>
            <person name="Pawlowska J."/>
        </authorList>
    </citation>
    <scope>NUCLEOTIDE SEQUENCE</scope>
    <source>
        <strain evidence="1">CBS 226.32</strain>
    </source>
</reference>
<name>A0A8H7R576_9FUNG</name>
<sequence length="85" mass="9171">MLYIPQKSSLVSGKSINHVKQLLIQQLMTLNSVTVVIASTEFSNDTVLEGVANCGDLQQDFYDFEETGADGAASTTSFFEDGSNC</sequence>
<organism evidence="1 2">
    <name type="scientific">Mucor plumbeus</name>
    <dbReference type="NCBI Taxonomy" id="97098"/>
    <lineage>
        <taxon>Eukaryota</taxon>
        <taxon>Fungi</taxon>
        <taxon>Fungi incertae sedis</taxon>
        <taxon>Mucoromycota</taxon>
        <taxon>Mucoromycotina</taxon>
        <taxon>Mucoromycetes</taxon>
        <taxon>Mucorales</taxon>
        <taxon>Mucorineae</taxon>
        <taxon>Mucoraceae</taxon>
        <taxon>Mucor</taxon>
    </lineage>
</organism>
<dbReference type="EMBL" id="JAEPRC010000192">
    <property type="protein sequence ID" value="KAG2204641.1"/>
    <property type="molecule type" value="Genomic_DNA"/>
</dbReference>
<keyword evidence="2" id="KW-1185">Reference proteome</keyword>
<accession>A0A8H7R576</accession>